<evidence type="ECO:0000256" key="12">
    <source>
        <dbReference type="ARBA" id="ARBA00051271"/>
    </source>
</evidence>
<comment type="catalytic activity">
    <reaction evidence="11">
        <text>CMP-N-acetyl-beta-neuraminate + acetyl-CoA = CMP-N-acetyl-7-O-acetyl-beta-neuraminate + CoA</text>
        <dbReference type="Rhea" id="RHEA:79555"/>
        <dbReference type="ChEBI" id="CHEBI:57287"/>
        <dbReference type="ChEBI" id="CHEBI:57288"/>
        <dbReference type="ChEBI" id="CHEBI:57812"/>
        <dbReference type="ChEBI" id="CHEBI:229976"/>
    </reaction>
    <physiologicalReaction direction="left-to-right" evidence="11">
        <dbReference type="Rhea" id="RHEA:79556"/>
    </physiologicalReaction>
</comment>
<dbReference type="GO" id="GO:0047186">
    <property type="term" value="F:N-acetylneuraminate 9-O-acetyltransferase activity"/>
    <property type="evidence" value="ECO:0000318"/>
    <property type="project" value="GO_Central"/>
</dbReference>
<dbReference type="EC" id="2.3.1.45" evidence="13"/>
<evidence type="ECO:0000256" key="9">
    <source>
        <dbReference type="ARBA" id="ARBA00023315"/>
    </source>
</evidence>
<evidence type="ECO:0000256" key="13">
    <source>
        <dbReference type="ARBA" id="ARBA00067062"/>
    </source>
</evidence>
<dbReference type="FunFam" id="3.40.50.1110:FF:000050">
    <property type="entry name" value="N-acetylneuraminate 9-O-acetyltransferase"/>
    <property type="match status" value="1"/>
</dbReference>
<dbReference type="OrthoDB" id="1932925at2759"/>
<dbReference type="Proteomes" id="UP000007110">
    <property type="component" value="Unassembled WGS sequence"/>
</dbReference>
<dbReference type="KEGG" id="spu:100889298"/>
<feature type="transmembrane region" description="Helical" evidence="19">
    <location>
        <begin position="588"/>
        <end position="612"/>
    </location>
</feature>
<feature type="transmembrane region" description="Helical" evidence="19">
    <location>
        <begin position="673"/>
        <end position="695"/>
    </location>
</feature>
<feature type="region of interest" description="Disordered" evidence="18">
    <location>
        <begin position="1"/>
        <end position="29"/>
    </location>
</feature>
<dbReference type="InterPro" id="IPR012419">
    <property type="entry name" value="Cas1_AcylTrans_dom"/>
</dbReference>
<feature type="domain" description="Cas1p 10 TM acyl transferase" evidence="20">
    <location>
        <begin position="311"/>
        <end position="811"/>
    </location>
</feature>
<evidence type="ECO:0000256" key="15">
    <source>
        <dbReference type="ARBA" id="ARBA00078650"/>
    </source>
</evidence>
<reference evidence="22" key="2">
    <citation type="submission" date="2021-01" db="UniProtKB">
        <authorList>
            <consortium name="EnsemblMetazoa"/>
        </authorList>
    </citation>
    <scope>IDENTIFICATION</scope>
</reference>
<feature type="transmembrane region" description="Helical" evidence="19">
    <location>
        <begin position="768"/>
        <end position="789"/>
    </location>
</feature>
<dbReference type="InterPro" id="IPR036514">
    <property type="entry name" value="SGNH_hydro_sf"/>
</dbReference>
<comment type="catalytic activity">
    <reaction evidence="10">
        <text>a ganglioside GD3 (d18:1(4E)) + acetyl-CoA = a ganglioside Ac-O-7-GD3(d18:1(4E)) + CoA</text>
        <dbReference type="Rhea" id="RHEA:79499"/>
        <dbReference type="ChEBI" id="CHEBI:57287"/>
        <dbReference type="ChEBI" id="CHEBI:57288"/>
        <dbReference type="ChEBI" id="CHEBI:78436"/>
        <dbReference type="ChEBI" id="CHEBI:228242"/>
    </reaction>
    <physiologicalReaction direction="left-to-right" evidence="10">
        <dbReference type="Rhea" id="RHEA:79500"/>
    </physiologicalReaction>
</comment>
<keyword evidence="3" id="KW-0808">Transferase</keyword>
<feature type="transmembrane region" description="Helical" evidence="19">
    <location>
        <begin position="438"/>
        <end position="456"/>
    </location>
</feature>
<evidence type="ECO:0000256" key="8">
    <source>
        <dbReference type="ARBA" id="ARBA00023180"/>
    </source>
</evidence>
<evidence type="ECO:0000256" key="4">
    <source>
        <dbReference type="ARBA" id="ARBA00022692"/>
    </source>
</evidence>
<proteinExistence type="inferred from homology"/>
<organism evidence="22 23">
    <name type="scientific">Strongylocentrotus purpuratus</name>
    <name type="common">Purple sea urchin</name>
    <dbReference type="NCBI Taxonomy" id="7668"/>
    <lineage>
        <taxon>Eukaryota</taxon>
        <taxon>Metazoa</taxon>
        <taxon>Echinodermata</taxon>
        <taxon>Eleutherozoa</taxon>
        <taxon>Echinozoa</taxon>
        <taxon>Echinoidea</taxon>
        <taxon>Euechinoidea</taxon>
        <taxon>Echinacea</taxon>
        <taxon>Camarodonta</taxon>
        <taxon>Echinidea</taxon>
        <taxon>Strongylocentrotidae</taxon>
        <taxon>Strongylocentrotus</taxon>
    </lineage>
</organism>
<dbReference type="CTD" id="64921"/>
<dbReference type="InParanoid" id="A0A7M7N230"/>
<keyword evidence="4 19" id="KW-0812">Transmembrane</keyword>
<dbReference type="FunCoup" id="A0A7M7N230">
    <property type="interactions" value="656"/>
</dbReference>
<dbReference type="GeneID" id="100889298"/>
<dbReference type="PANTHER" id="PTHR13533:SF1">
    <property type="entry name" value="N-ACETYLNEURAMINATE 9-O-ACETYLTRANSFERASE"/>
    <property type="match status" value="1"/>
</dbReference>
<evidence type="ECO:0000256" key="19">
    <source>
        <dbReference type="SAM" id="Phobius"/>
    </source>
</evidence>
<evidence type="ECO:0000256" key="16">
    <source>
        <dbReference type="ARBA" id="ARBA00080552"/>
    </source>
</evidence>
<protein>
    <recommendedName>
        <fullName evidence="14">N-acetylneuraminate (7)9-O-acetyltransferase</fullName>
        <ecNumber evidence="13">2.3.1.45</ecNumber>
    </recommendedName>
    <alternativeName>
        <fullName evidence="15">CAS1 domain-containing protein 1</fullName>
    </alternativeName>
    <alternativeName>
        <fullName evidence="17">CAS1 protein</fullName>
    </alternativeName>
    <alternativeName>
        <fullName evidence="16">Sialate O-acetyltransferase</fullName>
    </alternativeName>
</protein>
<name>A0A7M7N230_STRPU</name>
<evidence type="ECO:0000259" key="21">
    <source>
        <dbReference type="Pfam" id="PF24536"/>
    </source>
</evidence>
<keyword evidence="6" id="KW-0333">Golgi apparatus</keyword>
<dbReference type="OMA" id="WSAREWA"/>
<evidence type="ECO:0000256" key="1">
    <source>
        <dbReference type="ARBA" id="ARBA00004653"/>
    </source>
</evidence>
<comment type="similarity">
    <text evidence="2">Belongs to the PC-esterase family. CASD1 subfamily.</text>
</comment>
<comment type="catalytic activity">
    <reaction evidence="12">
        <text>CMP-N-acetyl-beta-neuraminate + acetyl-CoA = CMP-N-acetyl-9-O-acetyl-beta-neuraminate + CoA</text>
        <dbReference type="Rhea" id="RHEA:81827"/>
        <dbReference type="ChEBI" id="CHEBI:57287"/>
        <dbReference type="ChEBI" id="CHEBI:57288"/>
        <dbReference type="ChEBI" id="CHEBI:57812"/>
        <dbReference type="ChEBI" id="CHEBI:229947"/>
        <dbReference type="EC" id="2.3.1.45"/>
    </reaction>
    <physiologicalReaction direction="left-to-right" evidence="12">
        <dbReference type="Rhea" id="RHEA:81828"/>
    </physiologicalReaction>
</comment>
<evidence type="ECO:0000313" key="22">
    <source>
        <dbReference type="EnsemblMetazoa" id="XP_030829937"/>
    </source>
</evidence>
<evidence type="ECO:0000256" key="17">
    <source>
        <dbReference type="ARBA" id="ARBA00082364"/>
    </source>
</evidence>
<dbReference type="Gene3D" id="3.40.50.1110">
    <property type="entry name" value="SGNH hydrolase"/>
    <property type="match status" value="1"/>
</dbReference>
<evidence type="ECO:0000256" key="11">
    <source>
        <dbReference type="ARBA" id="ARBA00050437"/>
    </source>
</evidence>
<feature type="transmembrane region" description="Helical" evidence="19">
    <location>
        <begin position="524"/>
        <end position="546"/>
    </location>
</feature>
<feature type="transmembrane region" description="Helical" evidence="19">
    <location>
        <begin position="810"/>
        <end position="830"/>
    </location>
</feature>
<comment type="subcellular location">
    <subcellularLocation>
        <location evidence="1">Golgi apparatus membrane</location>
        <topology evidence="1">Multi-pass membrane protein</topology>
    </subcellularLocation>
</comment>
<sequence length="832" mass="96092">MMSSIETEKMAQALPVSSQSDDGSTKSKTEEWHPFDLINERNGKRLSLFLVVLLVCFHTARHQLLPYDSCQALLQDGHYHGPGAWQPDGCTMHHYSLKDTLSCFQDKRVIIVGDSRMRQLYFSLVKKLTIQHIEEGKIHSDITHHEKDRNTDIEFWWQPELNDSTIEVYKKRILDEERKPAFVIHGLGTWTIKLNHGSSEALQQFQTNLTKFAPVIAETARQTQVIWMLQAPVQEELLTPGRNMITNERLQLYNDAAEKQLSETGIVFWKSAGLASSQSYENTIDGLHVSNEAIQTDVQILFNRFCNAVVDPSDATCCAKPSPDMTWIQKGTFAFFVANVFLAIFFKIQSQRRTTSSNSNHVDAEAANHVTANHVTANNVTANHVATNHSNTKEEPHWVDTAYRCTSCLARYGLVMAYVYLCDRTDLFPKRQKYYSSFYFFFSLFMGFVISLFLHANTKKPTILNLDQTKEWKGWMQLLILIYHYLGASKVVPIYMHLRLIVASYLFMTAYGQFCASWDKNKFGLARVCNVMFRMNLMVFFLCLVMDRQYQLYYFVPLVSFWFLIIYATMAIFPRVTRQKAEESSRCYLYMLAKLVILVVIITCLSFSQVTFNLMFEWWPMNQLFCYPGTSIYEWWFRWNLDKYIIPYGMFFGFILLSSKSSKWLDDSHSGDLFSLVKTILVYIIAAAVLLMYSYHLYQCESKPTCNAVHSYTSFIPVTAFVILRNTSGFLRSRFSVFAAWFGDISLELFISQYHVWLAQDTKTLLVLLPGFPTLNLIVTTFIFVCVAVEIKDITGALTSIAIPNEPKKLYLRLALFSILLAFLLIYTTFYH</sequence>
<evidence type="ECO:0000256" key="18">
    <source>
        <dbReference type="SAM" id="MobiDB-lite"/>
    </source>
</evidence>
<reference evidence="23" key="1">
    <citation type="submission" date="2015-02" db="EMBL/GenBank/DDBJ databases">
        <title>Genome sequencing for Strongylocentrotus purpuratus.</title>
        <authorList>
            <person name="Murali S."/>
            <person name="Liu Y."/>
            <person name="Vee V."/>
            <person name="English A."/>
            <person name="Wang M."/>
            <person name="Skinner E."/>
            <person name="Han Y."/>
            <person name="Muzny D.M."/>
            <person name="Worley K.C."/>
            <person name="Gibbs R.A."/>
        </authorList>
    </citation>
    <scope>NUCLEOTIDE SEQUENCE</scope>
</reference>
<dbReference type="InterPro" id="IPR057106">
    <property type="entry name" value="NXPE4_C"/>
</dbReference>
<dbReference type="RefSeq" id="XP_030829937.1">
    <property type="nucleotide sequence ID" value="XM_030974077.1"/>
</dbReference>
<evidence type="ECO:0000256" key="7">
    <source>
        <dbReference type="ARBA" id="ARBA00023136"/>
    </source>
</evidence>
<evidence type="ECO:0000256" key="3">
    <source>
        <dbReference type="ARBA" id="ARBA00022679"/>
    </source>
</evidence>
<evidence type="ECO:0000256" key="5">
    <source>
        <dbReference type="ARBA" id="ARBA00022989"/>
    </source>
</evidence>
<accession>A0A7M7N230</accession>
<evidence type="ECO:0000313" key="23">
    <source>
        <dbReference type="Proteomes" id="UP000007110"/>
    </source>
</evidence>
<keyword evidence="5 19" id="KW-1133">Transmembrane helix</keyword>
<feature type="transmembrane region" description="Helical" evidence="19">
    <location>
        <begin position="736"/>
        <end position="756"/>
    </location>
</feature>
<feature type="transmembrane region" description="Helical" evidence="19">
    <location>
        <begin position="327"/>
        <end position="346"/>
    </location>
</feature>
<dbReference type="GO" id="GO:0000139">
    <property type="term" value="C:Golgi membrane"/>
    <property type="evidence" value="ECO:0000318"/>
    <property type="project" value="GO_Central"/>
</dbReference>
<dbReference type="EnsemblMetazoa" id="XM_030974077">
    <property type="protein sequence ID" value="XP_030829937"/>
    <property type="gene ID" value="LOC100889298"/>
</dbReference>
<evidence type="ECO:0000256" key="14">
    <source>
        <dbReference type="ARBA" id="ARBA00074770"/>
    </source>
</evidence>
<dbReference type="Pfam" id="PF24536">
    <property type="entry name" value="NXPE4_C"/>
    <property type="match status" value="1"/>
</dbReference>
<keyword evidence="8" id="KW-0325">Glycoprotein</keyword>
<feature type="transmembrane region" description="Helical" evidence="19">
    <location>
        <begin position="552"/>
        <end position="576"/>
    </location>
</feature>
<keyword evidence="23" id="KW-1185">Reference proteome</keyword>
<evidence type="ECO:0000256" key="10">
    <source>
        <dbReference type="ARBA" id="ARBA00050175"/>
    </source>
</evidence>
<dbReference type="AlphaFoldDB" id="A0A7M7N230"/>
<keyword evidence="9" id="KW-0012">Acyltransferase</keyword>
<evidence type="ECO:0000256" key="2">
    <source>
        <dbReference type="ARBA" id="ARBA00010666"/>
    </source>
</evidence>
<dbReference type="SUPFAM" id="SSF52266">
    <property type="entry name" value="SGNH hydrolase"/>
    <property type="match status" value="1"/>
</dbReference>
<dbReference type="GO" id="GO:0005975">
    <property type="term" value="P:carbohydrate metabolic process"/>
    <property type="evidence" value="ECO:0007669"/>
    <property type="project" value="UniProtKB-ARBA"/>
</dbReference>
<evidence type="ECO:0000259" key="20">
    <source>
        <dbReference type="Pfam" id="PF07779"/>
    </source>
</evidence>
<dbReference type="Pfam" id="PF07779">
    <property type="entry name" value="Cas1_AcylT"/>
    <property type="match status" value="1"/>
</dbReference>
<feature type="domain" description="NXPE C-terminal" evidence="21">
    <location>
        <begin position="85"/>
        <end position="158"/>
    </location>
</feature>
<keyword evidence="7 19" id="KW-0472">Membrane</keyword>
<evidence type="ECO:0000256" key="6">
    <source>
        <dbReference type="ARBA" id="ARBA00023034"/>
    </source>
</evidence>
<dbReference type="PANTHER" id="PTHR13533">
    <property type="entry name" value="N-ACETYLNEURAMINATE 9-O-ACETYLTRANSFERASE"/>
    <property type="match status" value="1"/>
</dbReference>